<gene>
    <name evidence="2" type="ORF">FYJ66_06265</name>
</gene>
<dbReference type="InterPro" id="IPR052024">
    <property type="entry name" value="Methanogen_methyltrans"/>
</dbReference>
<dbReference type="PANTHER" id="PTHR47099:SF1">
    <property type="entry name" value="METHYLCOBAMIDE:COM METHYLTRANSFERASE MTBA"/>
    <property type="match status" value="1"/>
</dbReference>
<dbReference type="GO" id="GO:0006779">
    <property type="term" value="P:porphyrin-containing compound biosynthetic process"/>
    <property type="evidence" value="ECO:0007669"/>
    <property type="project" value="InterPro"/>
</dbReference>
<dbReference type="InterPro" id="IPR000257">
    <property type="entry name" value="Uroporphyrinogen_deCOase"/>
</dbReference>
<protein>
    <submittedName>
        <fullName evidence="2">Methylcobamide--CoM methyltransferase</fullName>
    </submittedName>
</protein>
<dbReference type="InterPro" id="IPR038071">
    <property type="entry name" value="UROD/MetE-like_sf"/>
</dbReference>
<accession>A0A6A8M768</accession>
<dbReference type="GO" id="GO:0004853">
    <property type="term" value="F:uroporphyrinogen decarboxylase activity"/>
    <property type="evidence" value="ECO:0007669"/>
    <property type="project" value="InterPro"/>
</dbReference>
<dbReference type="PANTHER" id="PTHR47099">
    <property type="entry name" value="METHYLCOBAMIDE:COM METHYLTRANSFERASE MTBA"/>
    <property type="match status" value="1"/>
</dbReference>
<dbReference type="Gene3D" id="3.20.20.210">
    <property type="match status" value="1"/>
</dbReference>
<evidence type="ECO:0000259" key="1">
    <source>
        <dbReference type="Pfam" id="PF01208"/>
    </source>
</evidence>
<feature type="domain" description="Uroporphyrinogen decarboxylase (URO-D)" evidence="1">
    <location>
        <begin position="15"/>
        <end position="352"/>
    </location>
</feature>
<dbReference type="EMBL" id="VUNB01000004">
    <property type="protein sequence ID" value="MST69195.1"/>
    <property type="molecule type" value="Genomic_DNA"/>
</dbReference>
<keyword evidence="2" id="KW-0808">Transferase</keyword>
<comment type="caution">
    <text evidence="2">The sequence shown here is derived from an EMBL/GenBank/DDBJ whole genome shotgun (WGS) entry which is preliminary data.</text>
</comment>
<name>A0A6A8M768_9FIRM</name>
<keyword evidence="2" id="KW-0489">Methyltransferase</keyword>
<dbReference type="AlphaFoldDB" id="A0A6A8M768"/>
<proteinExistence type="predicted"/>
<dbReference type="GO" id="GO:0032259">
    <property type="term" value="P:methylation"/>
    <property type="evidence" value="ECO:0007669"/>
    <property type="project" value="UniProtKB-KW"/>
</dbReference>
<dbReference type="CDD" id="cd03465">
    <property type="entry name" value="URO-D_like"/>
    <property type="match status" value="1"/>
</dbReference>
<dbReference type="RefSeq" id="WP_154572658.1">
    <property type="nucleotide sequence ID" value="NZ_JAXDSY010000064.1"/>
</dbReference>
<dbReference type="Pfam" id="PF01208">
    <property type="entry name" value="URO-D"/>
    <property type="match status" value="1"/>
</dbReference>
<dbReference type="SUPFAM" id="SSF51726">
    <property type="entry name" value="UROD/MetE-like"/>
    <property type="match status" value="1"/>
</dbReference>
<sequence>MISREELLSLKDEMTPRERSEALARGEAVDRIPLCPILGETMGPLFGIWPREHNHNAELMTQVEVGMYREFGVDGAGIGTGLRGVAEAMGVELVYPEKAVSYVKEPLVKTEADVAKLKPCDPEKDGRLPIILKALDMINAEVGAEVGVSTDMAGPLTVVAQIMEPSLMLRWMVKKPDLVHEILHVVTESNKRFIDSACKRGYAVGFSDPLASQSLLSVKMFREFVKPYLAECIEEIKKWRGNEGINLHICGKSSGIWNDMADLGINTLSIDNVDSLAECREKVGDRACLVGNVPPVDALRMGDPEMIINYCIHDMAQAWDNPGGYVLSTGCQIPIGTPRINVEAFMYAGRKYGAGYKYPKFRKDENDHTWASKHIEDPLEGQK</sequence>
<reference evidence="2" key="1">
    <citation type="submission" date="2019-09" db="EMBL/GenBank/DDBJ databases">
        <title>In-depth cultivation of the pig gut microbiome towards novel bacterial diversity and tailored functional studies.</title>
        <authorList>
            <person name="Wylensek D."/>
            <person name="Hitch T.C.A."/>
            <person name="Clavel T."/>
        </authorList>
    </citation>
    <scope>NUCLEOTIDE SEQUENCE</scope>
    <source>
        <strain evidence="2">RF-744-FAT-WT-3</strain>
    </source>
</reference>
<evidence type="ECO:0000313" key="2">
    <source>
        <dbReference type="EMBL" id="MST69195.1"/>
    </source>
</evidence>
<dbReference type="GO" id="GO:0008168">
    <property type="term" value="F:methyltransferase activity"/>
    <property type="evidence" value="ECO:0007669"/>
    <property type="project" value="UniProtKB-KW"/>
</dbReference>
<organism evidence="2">
    <name type="scientific">Baileyella intestinalis</name>
    <dbReference type="NCBI Taxonomy" id="2606709"/>
    <lineage>
        <taxon>Bacteria</taxon>
        <taxon>Bacillati</taxon>
        <taxon>Bacillota</taxon>
        <taxon>Clostridia</taxon>
        <taxon>Peptostreptococcales</taxon>
        <taxon>Anaerovoracaceae</taxon>
        <taxon>Baileyella</taxon>
    </lineage>
</organism>